<dbReference type="Proteomes" id="UP001165143">
    <property type="component" value="Unassembled WGS sequence"/>
</dbReference>
<sequence>MRTACSRSGAARPEFGAAQDRPRQRVELRTADHRLLGERLRQALGFQAEHELGATPPVLAARRRAEPRPRRARTTEPEDPDEAGGRGRADHRGVRRHGPRPLAAVREDGGGKAHFVGLDTTHQEQWAAVGTDIVVDGGRFTAEPYPGNGRTPRVLGMMKGEQAEEFLDHVHRPARGTAGPGP</sequence>
<feature type="region of interest" description="Disordered" evidence="1">
    <location>
        <begin position="1"/>
        <end position="25"/>
    </location>
</feature>
<feature type="compositionally biased region" description="Basic and acidic residues" evidence="1">
    <location>
        <begin position="63"/>
        <end position="76"/>
    </location>
</feature>
<feature type="region of interest" description="Disordered" evidence="1">
    <location>
        <begin position="47"/>
        <end position="109"/>
    </location>
</feature>
<dbReference type="AlphaFoldDB" id="A0A9W6PGE9"/>
<organism evidence="2 3">
    <name type="scientific">Kitasatospora phosalacinea</name>
    <dbReference type="NCBI Taxonomy" id="2065"/>
    <lineage>
        <taxon>Bacteria</taxon>
        <taxon>Bacillati</taxon>
        <taxon>Actinomycetota</taxon>
        <taxon>Actinomycetes</taxon>
        <taxon>Kitasatosporales</taxon>
        <taxon>Streptomycetaceae</taxon>
        <taxon>Kitasatospora</taxon>
    </lineage>
</organism>
<name>A0A9W6PGE9_9ACTN</name>
<protein>
    <submittedName>
        <fullName evidence="2">Uncharacterized protein</fullName>
    </submittedName>
</protein>
<accession>A0A9W6PGE9</accession>
<feature type="compositionally biased region" description="Basic and acidic residues" evidence="1">
    <location>
        <begin position="83"/>
        <end position="92"/>
    </location>
</feature>
<proteinExistence type="predicted"/>
<dbReference type="RefSeq" id="WP_158715320.1">
    <property type="nucleotide sequence ID" value="NZ_JNYE01000119.1"/>
</dbReference>
<evidence type="ECO:0000313" key="3">
    <source>
        <dbReference type="Proteomes" id="UP001165143"/>
    </source>
</evidence>
<dbReference type="EMBL" id="BSRX01000012">
    <property type="protein sequence ID" value="GLW54458.1"/>
    <property type="molecule type" value="Genomic_DNA"/>
</dbReference>
<comment type="caution">
    <text evidence="2">The sequence shown here is derived from an EMBL/GenBank/DDBJ whole genome shotgun (WGS) entry which is preliminary data.</text>
</comment>
<gene>
    <name evidence="2" type="ORF">Kpho01_24690</name>
</gene>
<reference evidence="2" key="1">
    <citation type="submission" date="2023-02" db="EMBL/GenBank/DDBJ databases">
        <title>Kitasatospora phosalacinea NBRC 14362.</title>
        <authorList>
            <person name="Ichikawa N."/>
            <person name="Sato H."/>
            <person name="Tonouchi N."/>
        </authorList>
    </citation>
    <scope>NUCLEOTIDE SEQUENCE</scope>
    <source>
        <strain evidence="2">NBRC 14362</strain>
    </source>
</reference>
<evidence type="ECO:0000313" key="2">
    <source>
        <dbReference type="EMBL" id="GLW54458.1"/>
    </source>
</evidence>
<evidence type="ECO:0000256" key="1">
    <source>
        <dbReference type="SAM" id="MobiDB-lite"/>
    </source>
</evidence>